<name>A0A942YJM7_9BACI</name>
<evidence type="ECO:0000256" key="1">
    <source>
        <dbReference type="ARBA" id="ARBA00023122"/>
    </source>
</evidence>
<dbReference type="RefSeq" id="WP_213126955.1">
    <property type="nucleotide sequence ID" value="NZ_JAGYPG010000005.1"/>
</dbReference>
<evidence type="ECO:0000313" key="5">
    <source>
        <dbReference type="Proteomes" id="UP000681414"/>
    </source>
</evidence>
<sequence>MKVKDFMINNVYIINENDSVKNAIKQFIEHHIGGMPVVNDNGILTGMITDGDVLRFIKPKNIFAFDYYSSLTYVFDKEKLEEIVMCLKDVPVQQIAKSRSIVKVFEDDDLEVVLELLAKHHFKKVPVVDKENKVIGVISRGDLIRTIQETLIENL</sequence>
<keyword evidence="5" id="KW-1185">Reference proteome</keyword>
<dbReference type="SUPFAM" id="SSF54631">
    <property type="entry name" value="CBS-domain pair"/>
    <property type="match status" value="1"/>
</dbReference>
<dbReference type="InterPro" id="IPR000644">
    <property type="entry name" value="CBS_dom"/>
</dbReference>
<dbReference type="Proteomes" id="UP000681414">
    <property type="component" value="Unassembled WGS sequence"/>
</dbReference>
<feature type="domain" description="CBS" evidence="3">
    <location>
        <begin position="97"/>
        <end position="153"/>
    </location>
</feature>
<gene>
    <name evidence="4" type="ORF">KHA97_22005</name>
</gene>
<dbReference type="PANTHER" id="PTHR43080">
    <property type="entry name" value="CBS DOMAIN-CONTAINING PROTEIN CBSX3, MITOCHONDRIAL"/>
    <property type="match status" value="1"/>
</dbReference>
<dbReference type="InterPro" id="IPR046342">
    <property type="entry name" value="CBS_dom_sf"/>
</dbReference>
<feature type="domain" description="CBS" evidence="3">
    <location>
        <begin position="7"/>
        <end position="65"/>
    </location>
</feature>
<dbReference type="PROSITE" id="PS51371">
    <property type="entry name" value="CBS"/>
    <property type="match status" value="2"/>
</dbReference>
<evidence type="ECO:0000259" key="3">
    <source>
        <dbReference type="PROSITE" id="PS51371"/>
    </source>
</evidence>
<accession>A0A942YJM7</accession>
<comment type="caution">
    <text evidence="4">The sequence shown here is derived from an EMBL/GenBank/DDBJ whole genome shotgun (WGS) entry which is preliminary data.</text>
</comment>
<proteinExistence type="predicted"/>
<dbReference type="AlphaFoldDB" id="A0A942YJM7"/>
<dbReference type="PANTHER" id="PTHR43080:SF2">
    <property type="entry name" value="CBS DOMAIN-CONTAINING PROTEIN"/>
    <property type="match status" value="1"/>
</dbReference>
<keyword evidence="1 2" id="KW-0129">CBS domain</keyword>
<dbReference type="SMART" id="SM00116">
    <property type="entry name" value="CBS"/>
    <property type="match status" value="2"/>
</dbReference>
<evidence type="ECO:0000313" key="4">
    <source>
        <dbReference type="EMBL" id="MBS4197720.1"/>
    </source>
</evidence>
<dbReference type="InterPro" id="IPR051257">
    <property type="entry name" value="Diverse_CBS-Domain"/>
</dbReference>
<dbReference type="Pfam" id="PF00571">
    <property type="entry name" value="CBS"/>
    <property type="match status" value="2"/>
</dbReference>
<protein>
    <submittedName>
        <fullName evidence="4">CBS domain-containing protein</fullName>
    </submittedName>
</protein>
<reference evidence="4 5" key="1">
    <citation type="submission" date="2021-05" db="EMBL/GenBank/DDBJ databases">
        <title>Novel Bacillus species.</title>
        <authorList>
            <person name="Liu G."/>
        </authorList>
    </citation>
    <scope>NUCLEOTIDE SEQUENCE [LARGE SCALE GENOMIC DNA]</scope>
    <source>
        <strain evidence="5">FJAT-49780</strain>
    </source>
</reference>
<organism evidence="4 5">
    <name type="scientific">Lederbergia citri</name>
    <dbReference type="NCBI Taxonomy" id="2833580"/>
    <lineage>
        <taxon>Bacteria</taxon>
        <taxon>Bacillati</taxon>
        <taxon>Bacillota</taxon>
        <taxon>Bacilli</taxon>
        <taxon>Bacillales</taxon>
        <taxon>Bacillaceae</taxon>
        <taxon>Lederbergia</taxon>
    </lineage>
</organism>
<dbReference type="EMBL" id="JAGYPG010000005">
    <property type="protein sequence ID" value="MBS4197720.1"/>
    <property type="molecule type" value="Genomic_DNA"/>
</dbReference>
<evidence type="ECO:0000256" key="2">
    <source>
        <dbReference type="PROSITE-ProRule" id="PRU00703"/>
    </source>
</evidence>
<dbReference type="Gene3D" id="3.10.580.10">
    <property type="entry name" value="CBS-domain"/>
    <property type="match status" value="1"/>
</dbReference>